<name>A0A645IK37_9ZZZZ</name>
<reference evidence="2" key="1">
    <citation type="submission" date="2019-08" db="EMBL/GenBank/DDBJ databases">
        <authorList>
            <person name="Kucharzyk K."/>
            <person name="Murdoch R.W."/>
            <person name="Higgins S."/>
            <person name="Loffler F."/>
        </authorList>
    </citation>
    <scope>NUCLEOTIDE SEQUENCE</scope>
</reference>
<feature type="compositionally biased region" description="Basic residues" evidence="1">
    <location>
        <begin position="1"/>
        <end position="12"/>
    </location>
</feature>
<proteinExistence type="predicted"/>
<feature type="region of interest" description="Disordered" evidence="1">
    <location>
        <begin position="1"/>
        <end position="54"/>
    </location>
</feature>
<evidence type="ECO:0000256" key="1">
    <source>
        <dbReference type="SAM" id="MobiDB-lite"/>
    </source>
</evidence>
<dbReference type="AlphaFoldDB" id="A0A645IK37"/>
<protein>
    <submittedName>
        <fullName evidence="2">Uncharacterized protein</fullName>
    </submittedName>
</protein>
<organism evidence="2">
    <name type="scientific">bioreactor metagenome</name>
    <dbReference type="NCBI Taxonomy" id="1076179"/>
    <lineage>
        <taxon>unclassified sequences</taxon>
        <taxon>metagenomes</taxon>
        <taxon>ecological metagenomes</taxon>
    </lineage>
</organism>
<accession>A0A645IK37</accession>
<comment type="caution">
    <text evidence="2">The sequence shown here is derived from an EMBL/GenBank/DDBJ whole genome shotgun (WGS) entry which is preliminary data.</text>
</comment>
<evidence type="ECO:0000313" key="2">
    <source>
        <dbReference type="EMBL" id="MPN48674.1"/>
    </source>
</evidence>
<sequence length="163" mass="17971">MLGRMHMHRRSGAQRGPDRVRADGLLRPVPTGTEGELIGAAQDRPATRPPADRPVRIGQHQQDVIVVQQRADHAPHDRQHRQNRGIVASGAVRDGRGLVDRIQATTLQPQPGVADHRTRLSGRALSAEPGSMNLLQHLAVRSLIRRYECNVIRVHGNSPSLPH</sequence>
<dbReference type="EMBL" id="VSSQ01111210">
    <property type="protein sequence ID" value="MPN48674.1"/>
    <property type="molecule type" value="Genomic_DNA"/>
</dbReference>
<gene>
    <name evidence="2" type="ORF">SDC9_196286</name>
</gene>